<feature type="domain" description="Glycosyltransferase 2-like" evidence="2">
    <location>
        <begin position="4"/>
        <end position="144"/>
    </location>
</feature>
<dbReference type="CDD" id="cd02511">
    <property type="entry name" value="Beta4Glucosyltransferase"/>
    <property type="match status" value="1"/>
</dbReference>
<reference evidence="3 4" key="1">
    <citation type="submission" date="2019-09" db="EMBL/GenBank/DDBJ databases">
        <authorList>
            <person name="Cremers G."/>
        </authorList>
    </citation>
    <scope>NUCLEOTIDE SEQUENCE [LARGE SCALE GENOMIC DNA]</scope>
    <source>
        <strain evidence="3">4A</strain>
    </source>
</reference>
<sequence length="302" mass="35332">MNVSIVILTYNSEKTIGATVEKALAASDDVHVVDSYSTDRTMELLRSWPVHVVQHPFEDYARQRNWAMRELPIRHPWELHLDADEMLSPELVREILAPDPVEGVDGYFIPRLVCFLGRVLRHGGISPTWHMRLFRRGKGKCEDRLYDQHFFVRGPTGRFHSPIIDNIGLDLSEWTIRHNRWSDAEVLELQRSTEGERISGQWFGNPVERKRALRTGYDRLPIFVRPFLLFGYRYFIRAGILDGIEGFIFYVLQTFWFRFLIDAKQWEARRCINGLPAESFGCARSADQRRSRAQPADRRSVR</sequence>
<dbReference type="SUPFAM" id="SSF53448">
    <property type="entry name" value="Nucleotide-diphospho-sugar transferases"/>
    <property type="match status" value="1"/>
</dbReference>
<evidence type="ECO:0000313" key="3">
    <source>
        <dbReference type="EMBL" id="VVM06505.1"/>
    </source>
</evidence>
<protein>
    <recommendedName>
        <fullName evidence="2">Glycosyltransferase 2-like domain-containing protein</fullName>
    </recommendedName>
</protein>
<gene>
    <name evidence="3" type="ORF">MAMT_01246</name>
</gene>
<dbReference type="OrthoDB" id="9815923at2"/>
<dbReference type="EMBL" id="CABFVA020000066">
    <property type="protein sequence ID" value="VVM06505.1"/>
    <property type="molecule type" value="Genomic_DNA"/>
</dbReference>
<dbReference type="InterPro" id="IPR029044">
    <property type="entry name" value="Nucleotide-diphossugar_trans"/>
</dbReference>
<dbReference type="RefSeq" id="WP_142660103.1">
    <property type="nucleotide sequence ID" value="NZ_CABFVA020000066.1"/>
</dbReference>
<evidence type="ECO:0000256" key="1">
    <source>
        <dbReference type="ARBA" id="ARBA00038494"/>
    </source>
</evidence>
<evidence type="ECO:0000313" key="4">
    <source>
        <dbReference type="Proteomes" id="UP000334923"/>
    </source>
</evidence>
<dbReference type="InterPro" id="IPR001173">
    <property type="entry name" value="Glyco_trans_2-like"/>
</dbReference>
<evidence type="ECO:0000259" key="2">
    <source>
        <dbReference type="Pfam" id="PF00535"/>
    </source>
</evidence>
<organism evidence="3 4">
    <name type="scientific">Methylacidimicrobium tartarophylax</name>
    <dbReference type="NCBI Taxonomy" id="1041768"/>
    <lineage>
        <taxon>Bacteria</taxon>
        <taxon>Pseudomonadati</taxon>
        <taxon>Verrucomicrobiota</taxon>
        <taxon>Methylacidimicrobium</taxon>
    </lineage>
</organism>
<dbReference type="Gene3D" id="3.90.550.10">
    <property type="entry name" value="Spore Coat Polysaccharide Biosynthesis Protein SpsA, Chain A"/>
    <property type="match status" value="1"/>
</dbReference>
<name>A0A5E6MAR7_9BACT</name>
<dbReference type="PANTHER" id="PTHR43630">
    <property type="entry name" value="POLY-BETA-1,6-N-ACETYL-D-GLUCOSAMINE SYNTHASE"/>
    <property type="match status" value="1"/>
</dbReference>
<dbReference type="Proteomes" id="UP000334923">
    <property type="component" value="Unassembled WGS sequence"/>
</dbReference>
<dbReference type="PANTHER" id="PTHR43630:SF2">
    <property type="entry name" value="GLYCOSYLTRANSFERASE"/>
    <property type="match status" value="1"/>
</dbReference>
<comment type="similarity">
    <text evidence="1">Belongs to the glycosyltransferase 2 family. WaaE/KdtX subfamily.</text>
</comment>
<proteinExistence type="inferred from homology"/>
<keyword evidence="4" id="KW-1185">Reference proteome</keyword>
<dbReference type="AlphaFoldDB" id="A0A5E6MAR7"/>
<dbReference type="Pfam" id="PF00535">
    <property type="entry name" value="Glycos_transf_2"/>
    <property type="match status" value="1"/>
</dbReference>
<accession>A0A5E6MAR7</accession>